<feature type="domain" description="HAMP" evidence="13">
    <location>
        <begin position="188"/>
        <end position="239"/>
    </location>
</feature>
<dbReference type="InterPro" id="IPR005467">
    <property type="entry name" value="His_kinase_dom"/>
</dbReference>
<dbReference type="PROSITE" id="PS50885">
    <property type="entry name" value="HAMP"/>
    <property type="match status" value="1"/>
</dbReference>
<feature type="transmembrane region" description="Helical" evidence="11">
    <location>
        <begin position="168"/>
        <end position="187"/>
    </location>
</feature>
<evidence type="ECO:0000256" key="1">
    <source>
        <dbReference type="ARBA" id="ARBA00000085"/>
    </source>
</evidence>
<organism evidence="14 15">
    <name type="scientific">Methylobacterium currus</name>
    <dbReference type="NCBI Taxonomy" id="2051553"/>
    <lineage>
        <taxon>Bacteria</taxon>
        <taxon>Pseudomonadati</taxon>
        <taxon>Pseudomonadota</taxon>
        <taxon>Alphaproteobacteria</taxon>
        <taxon>Hyphomicrobiales</taxon>
        <taxon>Methylobacteriaceae</taxon>
        <taxon>Methylobacterium</taxon>
    </lineage>
</organism>
<dbReference type="InterPro" id="IPR003594">
    <property type="entry name" value="HATPase_dom"/>
</dbReference>
<dbReference type="GO" id="GO:0000155">
    <property type="term" value="F:phosphorelay sensor kinase activity"/>
    <property type="evidence" value="ECO:0007669"/>
    <property type="project" value="InterPro"/>
</dbReference>
<dbReference type="EMBL" id="CP028843">
    <property type="protein sequence ID" value="AWB25190.1"/>
    <property type="molecule type" value="Genomic_DNA"/>
</dbReference>
<evidence type="ECO:0000256" key="2">
    <source>
        <dbReference type="ARBA" id="ARBA00004370"/>
    </source>
</evidence>
<keyword evidence="9" id="KW-0902">Two-component regulatory system</keyword>
<dbReference type="CDD" id="cd00075">
    <property type="entry name" value="HATPase"/>
    <property type="match status" value="1"/>
</dbReference>
<feature type="domain" description="Histidine kinase" evidence="12">
    <location>
        <begin position="247"/>
        <end position="458"/>
    </location>
</feature>
<dbReference type="InterPro" id="IPR036097">
    <property type="entry name" value="HisK_dim/P_sf"/>
</dbReference>
<dbReference type="RefSeq" id="WP_099956886.1">
    <property type="nucleotide sequence ID" value="NZ_CP028843.1"/>
</dbReference>
<evidence type="ECO:0000259" key="13">
    <source>
        <dbReference type="PROSITE" id="PS50885"/>
    </source>
</evidence>
<evidence type="ECO:0000313" key="14">
    <source>
        <dbReference type="EMBL" id="AWB25190.1"/>
    </source>
</evidence>
<comment type="subcellular location">
    <subcellularLocation>
        <location evidence="2">Membrane</location>
    </subcellularLocation>
</comment>
<sequence length="461" mass="48361">MISRSSSLFARLVTVLALVLAVGAGLLLLAAWASARLAADEAYDRLLVGAALQIAETIASDGRAISVDPPFSAFETLALSPRDRIFYKVVDPADRLLTGDADLEIPVDRARLAAGPLLLDGEHRGQAVRAVVAGRYVPDATQAGFAAVVVAQTREARGTLTRALTVKASLMVLAMSALALGAVAVAVRGALRPLGAIEGVLAARGPNDLQPLGLAAPQEIHLLVASIDHFMGRLSGHVAVMKRFIADAAHQIRTPLTALAAQLDLLSHETDEGRRRDQLARIRARMAELGHLTNQLLNHAMVIHRARSAAFDPVDVAGLARRTLIDAVQGAGDRAVDIGYEGPDEAVTLPGDAIALREALANLIHNALKHGARSRLTVRVGRERGRVVLAVEDDGPGIPASEWARVREPFQAASGGTVGSGLGLSIAAEVAAAHGGELRFESHSEKGFCVILSLPDGEGRS</sequence>
<dbReference type="InterPro" id="IPR003661">
    <property type="entry name" value="HisK_dim/P_dom"/>
</dbReference>
<evidence type="ECO:0000256" key="4">
    <source>
        <dbReference type="ARBA" id="ARBA00022553"/>
    </source>
</evidence>
<dbReference type="PANTHER" id="PTHR45436">
    <property type="entry name" value="SENSOR HISTIDINE KINASE YKOH"/>
    <property type="match status" value="1"/>
</dbReference>
<dbReference type="EC" id="2.7.13.3" evidence="3"/>
<dbReference type="Gene3D" id="3.30.565.10">
    <property type="entry name" value="Histidine kinase-like ATPase, C-terminal domain"/>
    <property type="match status" value="1"/>
</dbReference>
<evidence type="ECO:0000256" key="5">
    <source>
        <dbReference type="ARBA" id="ARBA00022679"/>
    </source>
</evidence>
<comment type="catalytic activity">
    <reaction evidence="1">
        <text>ATP + protein L-histidine = ADP + protein N-phospho-L-histidine.</text>
        <dbReference type="EC" id="2.7.13.3"/>
    </reaction>
</comment>
<dbReference type="InterPro" id="IPR003660">
    <property type="entry name" value="HAMP_dom"/>
</dbReference>
<keyword evidence="8 11" id="KW-1133">Transmembrane helix</keyword>
<dbReference type="InterPro" id="IPR013727">
    <property type="entry name" value="2CSK_N"/>
</dbReference>
<protein>
    <recommendedName>
        <fullName evidence="3">histidine kinase</fullName>
        <ecNumber evidence="3">2.7.13.3</ecNumber>
    </recommendedName>
</protein>
<dbReference type="Pfam" id="PF02518">
    <property type="entry name" value="HATPase_c"/>
    <property type="match status" value="1"/>
</dbReference>
<reference evidence="14 15" key="1">
    <citation type="submission" date="2018-04" db="EMBL/GenBank/DDBJ databases">
        <title>Methylobacterium sp. PR1016A genome.</title>
        <authorList>
            <person name="Park W."/>
        </authorList>
    </citation>
    <scope>NUCLEOTIDE SEQUENCE [LARGE SCALE GENOMIC DNA]</scope>
    <source>
        <strain evidence="14 15">PR1016A</strain>
    </source>
</reference>
<dbReference type="InterPro" id="IPR004358">
    <property type="entry name" value="Sig_transdc_His_kin-like_C"/>
</dbReference>
<proteinExistence type="predicted"/>
<evidence type="ECO:0000256" key="10">
    <source>
        <dbReference type="ARBA" id="ARBA00023136"/>
    </source>
</evidence>
<dbReference type="SMART" id="SM00387">
    <property type="entry name" value="HATPase_c"/>
    <property type="match status" value="1"/>
</dbReference>
<dbReference type="Gene3D" id="1.10.287.130">
    <property type="match status" value="1"/>
</dbReference>
<evidence type="ECO:0000256" key="11">
    <source>
        <dbReference type="SAM" id="Phobius"/>
    </source>
</evidence>
<dbReference type="PRINTS" id="PR00344">
    <property type="entry name" value="BCTRLSENSOR"/>
</dbReference>
<dbReference type="SMART" id="SM00388">
    <property type="entry name" value="HisKA"/>
    <property type="match status" value="1"/>
</dbReference>
<evidence type="ECO:0000313" key="15">
    <source>
        <dbReference type="Proteomes" id="UP000244755"/>
    </source>
</evidence>
<evidence type="ECO:0000256" key="6">
    <source>
        <dbReference type="ARBA" id="ARBA00022692"/>
    </source>
</evidence>
<dbReference type="Pfam" id="PF00512">
    <property type="entry name" value="HisKA"/>
    <property type="match status" value="1"/>
</dbReference>
<name>A0A2R4WUG7_9HYPH</name>
<evidence type="ECO:0000256" key="8">
    <source>
        <dbReference type="ARBA" id="ARBA00022989"/>
    </source>
</evidence>
<keyword evidence="5" id="KW-0808">Transferase</keyword>
<evidence type="ECO:0000259" key="12">
    <source>
        <dbReference type="PROSITE" id="PS50109"/>
    </source>
</evidence>
<dbReference type="Proteomes" id="UP000244755">
    <property type="component" value="Chromosome 1"/>
</dbReference>
<dbReference type="AlphaFoldDB" id="A0A2R4WUG7"/>
<evidence type="ECO:0000256" key="3">
    <source>
        <dbReference type="ARBA" id="ARBA00012438"/>
    </source>
</evidence>
<dbReference type="KEGG" id="mee:DA075_29695"/>
<keyword evidence="4" id="KW-0597">Phosphoprotein</keyword>
<accession>A0A2R4WUG7</accession>
<keyword evidence="7 14" id="KW-0418">Kinase</keyword>
<dbReference type="OrthoDB" id="8673316at2"/>
<dbReference type="PROSITE" id="PS50109">
    <property type="entry name" value="HIS_KIN"/>
    <property type="match status" value="1"/>
</dbReference>
<dbReference type="SUPFAM" id="SSF47384">
    <property type="entry name" value="Homodimeric domain of signal transducing histidine kinase"/>
    <property type="match status" value="1"/>
</dbReference>
<keyword evidence="6 11" id="KW-0812">Transmembrane</keyword>
<dbReference type="CDD" id="cd00082">
    <property type="entry name" value="HisKA"/>
    <property type="match status" value="1"/>
</dbReference>
<dbReference type="GO" id="GO:0005886">
    <property type="term" value="C:plasma membrane"/>
    <property type="evidence" value="ECO:0007669"/>
    <property type="project" value="TreeGrafter"/>
</dbReference>
<dbReference type="PANTHER" id="PTHR45436:SF1">
    <property type="entry name" value="SENSOR PROTEIN QSEC"/>
    <property type="match status" value="1"/>
</dbReference>
<keyword evidence="15" id="KW-1185">Reference proteome</keyword>
<dbReference type="InterPro" id="IPR036890">
    <property type="entry name" value="HATPase_C_sf"/>
</dbReference>
<evidence type="ECO:0000256" key="9">
    <source>
        <dbReference type="ARBA" id="ARBA00023012"/>
    </source>
</evidence>
<dbReference type="Pfam" id="PF08521">
    <property type="entry name" value="2CSK_N"/>
    <property type="match status" value="1"/>
</dbReference>
<dbReference type="InterPro" id="IPR050428">
    <property type="entry name" value="TCS_sensor_his_kinase"/>
</dbReference>
<gene>
    <name evidence="14" type="ORF">DA075_29695</name>
</gene>
<keyword evidence="10 11" id="KW-0472">Membrane</keyword>
<dbReference type="SUPFAM" id="SSF55874">
    <property type="entry name" value="ATPase domain of HSP90 chaperone/DNA topoisomerase II/histidine kinase"/>
    <property type="match status" value="1"/>
</dbReference>
<evidence type="ECO:0000256" key="7">
    <source>
        <dbReference type="ARBA" id="ARBA00022777"/>
    </source>
</evidence>